<comment type="caution">
    <text evidence="1">The sequence shown here is derived from an EMBL/GenBank/DDBJ whole genome shotgun (WGS) entry which is preliminary data.</text>
</comment>
<proteinExistence type="predicted"/>
<dbReference type="EMBL" id="JAVHJO010000003">
    <property type="protein sequence ID" value="KAK6541869.1"/>
    <property type="molecule type" value="Genomic_DNA"/>
</dbReference>
<evidence type="ECO:0000313" key="2">
    <source>
        <dbReference type="Proteomes" id="UP001365542"/>
    </source>
</evidence>
<accession>A0AAV9XID2</accession>
<dbReference type="AlphaFoldDB" id="A0AAV9XID2"/>
<name>A0AAV9XID2_9PEZI</name>
<dbReference type="Proteomes" id="UP001365542">
    <property type="component" value="Unassembled WGS sequence"/>
</dbReference>
<reference evidence="1 2" key="1">
    <citation type="submission" date="2019-10" db="EMBL/GenBank/DDBJ databases">
        <authorList>
            <person name="Palmer J.M."/>
        </authorList>
    </citation>
    <scope>NUCLEOTIDE SEQUENCE [LARGE SCALE GENOMIC DNA]</scope>
    <source>
        <strain evidence="1 2">TWF694</strain>
    </source>
</reference>
<gene>
    <name evidence="1" type="ORF">TWF694_007647</name>
</gene>
<keyword evidence="2" id="KW-1185">Reference proteome</keyword>
<organism evidence="1 2">
    <name type="scientific">Orbilia ellipsospora</name>
    <dbReference type="NCBI Taxonomy" id="2528407"/>
    <lineage>
        <taxon>Eukaryota</taxon>
        <taxon>Fungi</taxon>
        <taxon>Dikarya</taxon>
        <taxon>Ascomycota</taxon>
        <taxon>Pezizomycotina</taxon>
        <taxon>Orbiliomycetes</taxon>
        <taxon>Orbiliales</taxon>
        <taxon>Orbiliaceae</taxon>
        <taxon>Orbilia</taxon>
    </lineage>
</organism>
<sequence length="162" mass="18599">MASGSRLNSRTQATIQYTDIIDELQEISHHTSTVARRASRDWLKQVQSFQVAVKDYRTAHPNSRPNTEMRGWYENYFRALEDGCVEAADIHAAMANVTANVLRFQRDCRRTGRMGRPTFKTQMERIETAQQMAREGLEKLKLVVETARQCLEDAKAGFDNTE</sequence>
<evidence type="ECO:0000313" key="1">
    <source>
        <dbReference type="EMBL" id="KAK6541869.1"/>
    </source>
</evidence>
<protein>
    <submittedName>
        <fullName evidence="1">Uncharacterized protein</fullName>
    </submittedName>
</protein>